<gene>
    <name evidence="2" type="ORF">SAMN05421818_1326</name>
</gene>
<dbReference type="Pfam" id="PF13858">
    <property type="entry name" value="DUF4199"/>
    <property type="match status" value="1"/>
</dbReference>
<dbReference type="Proteomes" id="UP000243588">
    <property type="component" value="Unassembled WGS sequence"/>
</dbReference>
<evidence type="ECO:0008006" key="4">
    <source>
        <dbReference type="Google" id="ProtNLM"/>
    </source>
</evidence>
<keyword evidence="1" id="KW-0472">Membrane</keyword>
<feature type="transmembrane region" description="Helical" evidence="1">
    <location>
        <begin position="36"/>
        <end position="56"/>
    </location>
</feature>
<dbReference type="RefSeq" id="WP_090410379.1">
    <property type="nucleotide sequence ID" value="NZ_FNDQ01000032.1"/>
</dbReference>
<dbReference type="EMBL" id="FNDQ01000032">
    <property type="protein sequence ID" value="SDH97474.1"/>
    <property type="molecule type" value="Genomic_DNA"/>
</dbReference>
<feature type="transmembrane region" description="Helical" evidence="1">
    <location>
        <begin position="12"/>
        <end position="30"/>
    </location>
</feature>
<proteinExistence type="predicted"/>
<sequence length="186" mass="21738">MKNFSIEFKWAALATLAALIWMFIIKSLGFHSIEKIRYEVAFELLFNILLTVFYWLGIRQKKYEFYNGIISWQRAFLSGLVICIMITFFFPLIQYITFYQVSPHFMDTFLEALTTQTNMSLDEAQKSASFDLFMRNGVTNNLSFGVIIVSIVSYFLQTKNMTPEAQRTIANRAEVVKVKKNKNKKK</sequence>
<evidence type="ECO:0000256" key="1">
    <source>
        <dbReference type="SAM" id="Phobius"/>
    </source>
</evidence>
<evidence type="ECO:0000313" key="2">
    <source>
        <dbReference type="EMBL" id="SDH97474.1"/>
    </source>
</evidence>
<accession>A0A1G8GSU7</accession>
<name>A0A1G8GSU7_9FLAO</name>
<keyword evidence="1" id="KW-0812">Transmembrane</keyword>
<dbReference type="STRING" id="702745.SAMN05421818_1326"/>
<evidence type="ECO:0000313" key="3">
    <source>
        <dbReference type="Proteomes" id="UP000243588"/>
    </source>
</evidence>
<dbReference type="AlphaFoldDB" id="A0A1G8GSU7"/>
<reference evidence="3" key="1">
    <citation type="submission" date="2016-10" db="EMBL/GenBank/DDBJ databases">
        <authorList>
            <person name="Varghese N."/>
            <person name="Submissions S."/>
        </authorList>
    </citation>
    <scope>NUCLEOTIDE SEQUENCE [LARGE SCALE GENOMIC DNA]</scope>
    <source>
        <strain evidence="3">DSM 23313</strain>
    </source>
</reference>
<keyword evidence="3" id="KW-1185">Reference proteome</keyword>
<keyword evidence="1" id="KW-1133">Transmembrane helix</keyword>
<feature type="transmembrane region" description="Helical" evidence="1">
    <location>
        <begin position="76"/>
        <end position="96"/>
    </location>
</feature>
<organism evidence="2 3">
    <name type="scientific">Myroides phaeus</name>
    <dbReference type="NCBI Taxonomy" id="702745"/>
    <lineage>
        <taxon>Bacteria</taxon>
        <taxon>Pseudomonadati</taxon>
        <taxon>Bacteroidota</taxon>
        <taxon>Flavobacteriia</taxon>
        <taxon>Flavobacteriales</taxon>
        <taxon>Flavobacteriaceae</taxon>
        <taxon>Myroides</taxon>
    </lineage>
</organism>
<dbReference type="InterPro" id="IPR025250">
    <property type="entry name" value="DUF4199"/>
</dbReference>
<feature type="transmembrane region" description="Helical" evidence="1">
    <location>
        <begin position="138"/>
        <end position="156"/>
    </location>
</feature>
<protein>
    <recommendedName>
        <fullName evidence="4">DUF4199 domain-containing protein</fullName>
    </recommendedName>
</protein>